<dbReference type="InterPro" id="IPR011447">
    <property type="entry name" value="DUF1552"/>
</dbReference>
<organism evidence="1 2">
    <name type="scientific">Stieleria bergensis</name>
    <dbReference type="NCBI Taxonomy" id="2528025"/>
    <lineage>
        <taxon>Bacteria</taxon>
        <taxon>Pseudomonadati</taxon>
        <taxon>Planctomycetota</taxon>
        <taxon>Planctomycetia</taxon>
        <taxon>Pirellulales</taxon>
        <taxon>Pirellulaceae</taxon>
        <taxon>Stieleria</taxon>
    </lineage>
</organism>
<dbReference type="EMBL" id="CP036272">
    <property type="protein sequence ID" value="QDT62218.1"/>
    <property type="molecule type" value="Genomic_DNA"/>
</dbReference>
<dbReference type="PROSITE" id="PS51318">
    <property type="entry name" value="TAT"/>
    <property type="match status" value="1"/>
</dbReference>
<evidence type="ECO:0008006" key="3">
    <source>
        <dbReference type="Google" id="ProtNLM"/>
    </source>
</evidence>
<keyword evidence="2" id="KW-1185">Reference proteome</keyword>
<protein>
    <recommendedName>
        <fullName evidence="3">DUF1552 domain-containing protein</fullName>
    </recommendedName>
</protein>
<dbReference type="Proteomes" id="UP000315003">
    <property type="component" value="Chromosome"/>
</dbReference>
<dbReference type="AlphaFoldDB" id="A0A517T1F9"/>
<evidence type="ECO:0000313" key="2">
    <source>
        <dbReference type="Proteomes" id="UP000315003"/>
    </source>
</evidence>
<accession>A0A517T1F9</accession>
<dbReference type="OrthoDB" id="9146593at2"/>
<proteinExistence type="predicted"/>
<name>A0A517T1F9_9BACT</name>
<gene>
    <name evidence="1" type="ORF">SV7mr_47650</name>
</gene>
<reference evidence="1 2" key="1">
    <citation type="submission" date="2019-02" db="EMBL/GenBank/DDBJ databases">
        <title>Deep-cultivation of Planctomycetes and their phenomic and genomic characterization uncovers novel biology.</title>
        <authorList>
            <person name="Wiegand S."/>
            <person name="Jogler M."/>
            <person name="Boedeker C."/>
            <person name="Pinto D."/>
            <person name="Vollmers J."/>
            <person name="Rivas-Marin E."/>
            <person name="Kohn T."/>
            <person name="Peeters S.H."/>
            <person name="Heuer A."/>
            <person name="Rast P."/>
            <person name="Oberbeckmann S."/>
            <person name="Bunk B."/>
            <person name="Jeske O."/>
            <person name="Meyerdierks A."/>
            <person name="Storesund J.E."/>
            <person name="Kallscheuer N."/>
            <person name="Luecker S."/>
            <person name="Lage O.M."/>
            <person name="Pohl T."/>
            <person name="Merkel B.J."/>
            <person name="Hornburger P."/>
            <person name="Mueller R.-W."/>
            <person name="Bruemmer F."/>
            <person name="Labrenz M."/>
            <person name="Spormann A.M."/>
            <person name="Op den Camp H."/>
            <person name="Overmann J."/>
            <person name="Amann R."/>
            <person name="Jetten M.S.M."/>
            <person name="Mascher T."/>
            <person name="Medema M.H."/>
            <person name="Devos D.P."/>
            <person name="Kaster A.-K."/>
            <person name="Ovreas L."/>
            <person name="Rohde M."/>
            <person name="Galperin M.Y."/>
            <person name="Jogler C."/>
        </authorList>
    </citation>
    <scope>NUCLEOTIDE SEQUENCE [LARGE SCALE GENOMIC DNA]</scope>
    <source>
        <strain evidence="1 2">SV_7m_r</strain>
    </source>
</reference>
<evidence type="ECO:0000313" key="1">
    <source>
        <dbReference type="EMBL" id="QDT62218.1"/>
    </source>
</evidence>
<dbReference type="InterPro" id="IPR006311">
    <property type="entry name" value="TAT_signal"/>
</dbReference>
<dbReference type="Pfam" id="PF07586">
    <property type="entry name" value="HXXSHH"/>
    <property type="match status" value="1"/>
</dbReference>
<sequence length="466" mass="50857">MNPTRRQLFKSAALGSGSLLLQPMLGRLQADANGVDRTQTPQRFVFVVKSSGIIPQSLVPSGLQGKVDAQDGLINESLAGHALPATLKPLESLKDQLAIVQGLSGKMCRPGHSSWFGALGVYKTGGEHHSGSILRATADAELAKLFPSPFNHVGLALRGKVMGKETEGTLYPGITALGAGRELPFQASPEIAYQQLFGSAVAGDQVAQSRYQLKSNLLDFMVDDIRQLNRALPSTEREKMGHYLNAFEELQVRRQRLASIEAKIRQSVPEFSDRFLSKQPIIRQQSHVDLTAAALISGITNVVTLRLDNISTTYGDLGLSERTVHGIGHRESCNGKTPEQARDIIRLHHMKLLADLALQLKAVPEGDGTLLDNTSIIYLSDSGNEHHGNLSQWPYLVLGGNGGRLNIAGRYIHYPEYGQAGHRTIGNWWTTWLNAFGHPIKHYGNMDLDLQKNGVPQEGPLAELIV</sequence>
<dbReference type="RefSeq" id="WP_145276835.1">
    <property type="nucleotide sequence ID" value="NZ_CP036272.1"/>
</dbReference>